<reference evidence="3 4" key="1">
    <citation type="journal article" date="2017" name="PLoS Biol.">
        <title>The sea cucumber genome provides insights into morphological evolution and visceral regeneration.</title>
        <authorList>
            <person name="Zhang X."/>
            <person name="Sun L."/>
            <person name="Yuan J."/>
            <person name="Sun Y."/>
            <person name="Gao Y."/>
            <person name="Zhang L."/>
            <person name="Li S."/>
            <person name="Dai H."/>
            <person name="Hamel J.F."/>
            <person name="Liu C."/>
            <person name="Yu Y."/>
            <person name="Liu S."/>
            <person name="Lin W."/>
            <person name="Guo K."/>
            <person name="Jin S."/>
            <person name="Xu P."/>
            <person name="Storey K.B."/>
            <person name="Huan P."/>
            <person name="Zhang T."/>
            <person name="Zhou Y."/>
            <person name="Zhang J."/>
            <person name="Lin C."/>
            <person name="Li X."/>
            <person name="Xing L."/>
            <person name="Huo D."/>
            <person name="Sun M."/>
            <person name="Wang L."/>
            <person name="Mercier A."/>
            <person name="Li F."/>
            <person name="Yang H."/>
            <person name="Xiang J."/>
        </authorList>
    </citation>
    <scope>NUCLEOTIDE SEQUENCE [LARGE SCALE GENOMIC DNA]</scope>
    <source>
        <strain evidence="3">Shaxun</strain>
        <tissue evidence="3">Muscle</tissue>
    </source>
</reference>
<sequence length="227" mass="25318">MVQWLAIDSDDETEIDSNLQDPDSWYKAQILLLAASRKELEKKLEGTRVKVSKVFDTSVEDSSEDESASSSLRQEMLDSGKARRALLEKLSCPHCEKKGSIALLSYVKDPRNSKEVPTRHTTFPPSSPEIVPEEEPCGMERSDGPSKYKTTGDKVHIGQNVWLPVKTWEMLQLQNKNSVFVKNLAVAIWGSDKLKDKSVDGKACNRFKGNAAKPPLSPVKLDTMKGK</sequence>
<proteinExistence type="predicted"/>
<dbReference type="STRING" id="307972.A0A2G8L1W6"/>
<dbReference type="Gene3D" id="1.10.10.2590">
    <property type="entry name" value="BEN domain"/>
    <property type="match status" value="1"/>
</dbReference>
<evidence type="ECO:0000313" key="4">
    <source>
        <dbReference type="Proteomes" id="UP000230750"/>
    </source>
</evidence>
<gene>
    <name evidence="3" type="ORF">BSL78_08874</name>
</gene>
<feature type="domain" description="BEN" evidence="2">
    <location>
        <begin position="158"/>
        <end position="227"/>
    </location>
</feature>
<dbReference type="GO" id="GO:0045892">
    <property type="term" value="P:negative regulation of DNA-templated transcription"/>
    <property type="evidence" value="ECO:0007669"/>
    <property type="project" value="InterPro"/>
</dbReference>
<protein>
    <submittedName>
        <fullName evidence="3">Putative BEN domain-containing protein 5</fullName>
    </submittedName>
</protein>
<evidence type="ECO:0000313" key="3">
    <source>
        <dbReference type="EMBL" id="PIK54247.1"/>
    </source>
</evidence>
<comment type="caution">
    <text evidence="3">The sequence shown here is derived from an EMBL/GenBank/DDBJ whole genome shotgun (WGS) entry which is preliminary data.</text>
</comment>
<feature type="region of interest" description="Disordered" evidence="1">
    <location>
        <begin position="56"/>
        <end position="75"/>
    </location>
</feature>
<evidence type="ECO:0000259" key="2">
    <source>
        <dbReference type="PROSITE" id="PS51457"/>
    </source>
</evidence>
<dbReference type="PANTHER" id="PTHR14628">
    <property type="entry name" value="BEN DOMAIN-CONTAINING PROTEIN 5"/>
    <property type="match status" value="1"/>
</dbReference>
<evidence type="ECO:0000256" key="1">
    <source>
        <dbReference type="SAM" id="MobiDB-lite"/>
    </source>
</evidence>
<feature type="region of interest" description="Disordered" evidence="1">
    <location>
        <begin position="208"/>
        <end position="227"/>
    </location>
</feature>
<dbReference type="InterPro" id="IPR040391">
    <property type="entry name" value="BEND5"/>
</dbReference>
<keyword evidence="4" id="KW-1185">Reference proteome</keyword>
<dbReference type="GO" id="GO:0003677">
    <property type="term" value="F:DNA binding"/>
    <property type="evidence" value="ECO:0007669"/>
    <property type="project" value="InterPro"/>
</dbReference>
<dbReference type="InterPro" id="IPR018379">
    <property type="entry name" value="BEN_domain"/>
</dbReference>
<dbReference type="PROSITE" id="PS51457">
    <property type="entry name" value="BEN"/>
    <property type="match status" value="1"/>
</dbReference>
<organism evidence="3 4">
    <name type="scientific">Stichopus japonicus</name>
    <name type="common">Sea cucumber</name>
    <dbReference type="NCBI Taxonomy" id="307972"/>
    <lineage>
        <taxon>Eukaryota</taxon>
        <taxon>Metazoa</taxon>
        <taxon>Echinodermata</taxon>
        <taxon>Eleutherozoa</taxon>
        <taxon>Echinozoa</taxon>
        <taxon>Holothuroidea</taxon>
        <taxon>Aspidochirotacea</taxon>
        <taxon>Aspidochirotida</taxon>
        <taxon>Stichopodidae</taxon>
        <taxon>Apostichopus</taxon>
    </lineage>
</organism>
<dbReference type="EMBL" id="MRZV01000257">
    <property type="protein sequence ID" value="PIK54247.1"/>
    <property type="molecule type" value="Genomic_DNA"/>
</dbReference>
<dbReference type="Proteomes" id="UP000230750">
    <property type="component" value="Unassembled WGS sequence"/>
</dbReference>
<name>A0A2G8L1W6_STIJA</name>
<feature type="compositionally biased region" description="Basic and acidic residues" evidence="1">
    <location>
        <begin position="138"/>
        <end position="151"/>
    </location>
</feature>
<dbReference type="OrthoDB" id="9931198at2759"/>
<feature type="region of interest" description="Disordered" evidence="1">
    <location>
        <begin position="113"/>
        <end position="151"/>
    </location>
</feature>
<accession>A0A2G8L1W6</accession>
<dbReference type="AlphaFoldDB" id="A0A2G8L1W6"/>
<feature type="compositionally biased region" description="Acidic residues" evidence="1">
    <location>
        <begin position="58"/>
        <end position="67"/>
    </location>
</feature>
<dbReference type="PANTHER" id="PTHR14628:SF1">
    <property type="entry name" value="BEN DOMAIN-CONTAINING PROTEIN 5"/>
    <property type="match status" value="1"/>
</dbReference>